<gene>
    <name evidence="5" type="ORF">QRX60_44955</name>
</gene>
<dbReference type="CDD" id="cd07035">
    <property type="entry name" value="TPP_PYR_POX_like"/>
    <property type="match status" value="1"/>
</dbReference>
<accession>A0A9Y2NDV3</accession>
<dbReference type="Proteomes" id="UP001239397">
    <property type="component" value="Chromosome"/>
</dbReference>
<dbReference type="CDD" id="cd02002">
    <property type="entry name" value="TPP_BFDC"/>
    <property type="match status" value="1"/>
</dbReference>
<evidence type="ECO:0000259" key="4">
    <source>
        <dbReference type="Pfam" id="PF02776"/>
    </source>
</evidence>
<feature type="domain" description="Thiamine pyrophosphate enzyme N-terminal TPP-binding" evidence="4">
    <location>
        <begin position="6"/>
        <end position="109"/>
    </location>
</feature>
<evidence type="ECO:0000256" key="2">
    <source>
        <dbReference type="ARBA" id="ARBA00023052"/>
    </source>
</evidence>
<protein>
    <submittedName>
        <fullName evidence="5">Acetolactate synthase large subunit</fullName>
    </submittedName>
</protein>
<dbReference type="InterPro" id="IPR012001">
    <property type="entry name" value="Thiamin_PyroP_enz_TPP-bd_dom"/>
</dbReference>
<evidence type="ECO:0000259" key="3">
    <source>
        <dbReference type="Pfam" id="PF02775"/>
    </source>
</evidence>
<organism evidence="5 6">
    <name type="scientific">Amycolatopsis mongoliensis</name>
    <dbReference type="NCBI Taxonomy" id="715475"/>
    <lineage>
        <taxon>Bacteria</taxon>
        <taxon>Bacillati</taxon>
        <taxon>Actinomycetota</taxon>
        <taxon>Actinomycetes</taxon>
        <taxon>Pseudonocardiales</taxon>
        <taxon>Pseudonocardiaceae</taxon>
        <taxon>Amycolatopsis</taxon>
    </lineage>
</organism>
<keyword evidence="2" id="KW-0786">Thiamine pyrophosphate</keyword>
<keyword evidence="6" id="KW-1185">Reference proteome</keyword>
<dbReference type="Pfam" id="PF02776">
    <property type="entry name" value="TPP_enzyme_N"/>
    <property type="match status" value="1"/>
</dbReference>
<name>A0A9Y2NDV3_9PSEU</name>
<dbReference type="GO" id="GO:0000287">
    <property type="term" value="F:magnesium ion binding"/>
    <property type="evidence" value="ECO:0007669"/>
    <property type="project" value="UniProtKB-ARBA"/>
</dbReference>
<evidence type="ECO:0000256" key="1">
    <source>
        <dbReference type="ARBA" id="ARBA00007812"/>
    </source>
</evidence>
<dbReference type="PANTHER" id="PTHR18968">
    <property type="entry name" value="THIAMINE PYROPHOSPHATE ENZYMES"/>
    <property type="match status" value="1"/>
</dbReference>
<dbReference type="InterPro" id="IPR011766">
    <property type="entry name" value="TPP_enzyme_TPP-bd"/>
</dbReference>
<dbReference type="KEGG" id="amog:QRX60_44955"/>
<comment type="similarity">
    <text evidence="1">Belongs to the TPP enzyme family.</text>
</comment>
<dbReference type="GO" id="GO:0050660">
    <property type="term" value="F:flavin adenine dinucleotide binding"/>
    <property type="evidence" value="ECO:0007669"/>
    <property type="project" value="TreeGrafter"/>
</dbReference>
<dbReference type="GO" id="GO:0003984">
    <property type="term" value="F:acetolactate synthase activity"/>
    <property type="evidence" value="ECO:0007669"/>
    <property type="project" value="TreeGrafter"/>
</dbReference>
<dbReference type="Pfam" id="PF02775">
    <property type="entry name" value="TPP_enzyme_C"/>
    <property type="match status" value="1"/>
</dbReference>
<dbReference type="EMBL" id="CP127295">
    <property type="protein sequence ID" value="WIY01112.1"/>
    <property type="molecule type" value="Genomic_DNA"/>
</dbReference>
<dbReference type="AlphaFoldDB" id="A0A9Y2NDV3"/>
<dbReference type="Gene3D" id="3.40.50.970">
    <property type="match status" value="2"/>
</dbReference>
<dbReference type="NCBIfam" id="NF005760">
    <property type="entry name" value="PRK07586.1"/>
    <property type="match status" value="1"/>
</dbReference>
<dbReference type="GO" id="GO:0030976">
    <property type="term" value="F:thiamine pyrophosphate binding"/>
    <property type="evidence" value="ECO:0007669"/>
    <property type="project" value="InterPro"/>
</dbReference>
<dbReference type="SUPFAM" id="SSF52518">
    <property type="entry name" value="Thiamin diphosphate-binding fold (THDP-binding)"/>
    <property type="match status" value="2"/>
</dbReference>
<feature type="domain" description="Thiamine pyrophosphate enzyme TPP-binding" evidence="3">
    <location>
        <begin position="374"/>
        <end position="513"/>
    </location>
</feature>
<reference evidence="5 6" key="1">
    <citation type="submission" date="2023-06" db="EMBL/GenBank/DDBJ databases">
        <authorList>
            <person name="Oyuntsetseg B."/>
            <person name="Kim S.B."/>
        </authorList>
    </citation>
    <scope>NUCLEOTIDE SEQUENCE [LARGE SCALE GENOMIC DNA]</scope>
    <source>
        <strain evidence="5 6">4-36</strain>
    </source>
</reference>
<proteinExistence type="inferred from homology"/>
<sequence length="516" mass="52509">MADDVTGAEALVRAATHSGAEVCFANPGTTEMPLVAALDRVPGVRAVLGLQENVCTGAADGYARITGKAALTLLHLGPGLANGLANLHNARRANTPVVNIVGDHTSWHLPYDAPLTSDIAALAATVGTVHTVTDRASIAEATRTAIDDAHRLLGVSTMIVPADHQQQKLLEEPAKPASAPSRASVGGDTVKNAAARLRAAGSRAVLLLGGNALSREGQEAAGRVAAKTGLSLYSETFPARAERGGGLPAIDRLPYFPETAAAVLREAPAVVVAGAEDPIAYFGYEGVPSVLTAPGTLVRLARPHEDAEEALLGLADLLGADAPAPPAAAFEPPGPDEPLSGRTIGQVVAGCLPENAIVSVEGGTSGYPFYTASASAPAHTVLTNTGGAIGQGLPCALGAAIAAPDRPVVALQSDGSGLYTAQALWTMSRERANVVVLVAANHTYQVLRTELGRHGNDDFGAQAAALTSLADPRVNWVALAGAFGVPASRATRVAELRQTFTDAVASGGPHLIEMAL</sequence>
<dbReference type="RefSeq" id="WP_285997572.1">
    <property type="nucleotide sequence ID" value="NZ_CP127295.1"/>
</dbReference>
<evidence type="ECO:0000313" key="6">
    <source>
        <dbReference type="Proteomes" id="UP001239397"/>
    </source>
</evidence>
<dbReference type="InterPro" id="IPR029061">
    <property type="entry name" value="THDP-binding"/>
</dbReference>
<dbReference type="InterPro" id="IPR045229">
    <property type="entry name" value="TPP_enz"/>
</dbReference>
<evidence type="ECO:0000313" key="5">
    <source>
        <dbReference type="EMBL" id="WIY01112.1"/>
    </source>
</evidence>
<dbReference type="PANTHER" id="PTHR18968:SF86">
    <property type="entry name" value="ACETOLACTATE SYNTHASE LARGE SUBUNIT ILVX-RELATED"/>
    <property type="match status" value="1"/>
</dbReference>